<dbReference type="RefSeq" id="WP_018385401.1">
    <property type="nucleotide sequence ID" value="NZ_LLZU01000027.1"/>
</dbReference>
<dbReference type="EMBL" id="LLZU01000027">
    <property type="protein sequence ID" value="KRV48240.1"/>
    <property type="molecule type" value="Genomic_DNA"/>
</dbReference>
<dbReference type="AlphaFoldDB" id="A0A0T6LQC9"/>
<feature type="compositionally biased region" description="Low complexity" evidence="1">
    <location>
        <begin position="30"/>
        <end position="48"/>
    </location>
</feature>
<evidence type="ECO:0000313" key="3">
    <source>
        <dbReference type="EMBL" id="KRV48240.1"/>
    </source>
</evidence>
<evidence type="ECO:0000256" key="2">
    <source>
        <dbReference type="SAM" id="SignalP"/>
    </source>
</evidence>
<keyword evidence="2" id="KW-0732">Signal</keyword>
<protein>
    <recommendedName>
        <fullName evidence="5">Secreted protein</fullName>
    </recommendedName>
</protein>
<reference evidence="3 4" key="1">
    <citation type="submission" date="2015-10" db="EMBL/GenBank/DDBJ databases">
        <title>Draft genome sequence of pyrrolomycin-producing Streptomyces vitaminophilus.</title>
        <authorList>
            <person name="Graham D.E."/>
            <person name="Mahan K.M."/>
            <person name="Klingeman D.M."/>
            <person name="Hettich R.L."/>
            <person name="Parry R.J."/>
        </authorList>
    </citation>
    <scope>NUCLEOTIDE SEQUENCE [LARGE SCALE GENOMIC DNA]</scope>
    <source>
        <strain evidence="3 4">ATCC 31673</strain>
    </source>
</reference>
<gene>
    <name evidence="3" type="ORF">AQ490_25925</name>
</gene>
<sequence length="174" mass="18292">MRHLKATLATLTCALVLVPAGVATAGSGAPSGPSARATTPSTAGTPAGNPNSARAEAAGVCADAYQIGATGYVVRNGVKIGSVKQFYSPQCQENYGYLWVWDGFHDTGAVYDASVGVFSYKKDTVLGGRNWWDTTQQEFWSYGTDTVNECTSAVARIRKVGDPVDEEAASAKRC</sequence>
<organism evidence="3 4">
    <name type="scientific">Wenjunlia vitaminophila</name>
    <name type="common">Streptomyces vitaminophilus</name>
    <dbReference type="NCBI Taxonomy" id="76728"/>
    <lineage>
        <taxon>Bacteria</taxon>
        <taxon>Bacillati</taxon>
        <taxon>Actinomycetota</taxon>
        <taxon>Actinomycetes</taxon>
        <taxon>Kitasatosporales</taxon>
        <taxon>Streptomycetaceae</taxon>
        <taxon>Wenjunlia</taxon>
    </lineage>
</organism>
<dbReference type="OrthoDB" id="3693320at2"/>
<evidence type="ECO:0000256" key="1">
    <source>
        <dbReference type="SAM" id="MobiDB-lite"/>
    </source>
</evidence>
<dbReference type="eggNOG" id="ENOG502ZXJA">
    <property type="taxonomic scope" value="Bacteria"/>
</dbReference>
<feature type="region of interest" description="Disordered" evidence="1">
    <location>
        <begin position="25"/>
        <end position="52"/>
    </location>
</feature>
<evidence type="ECO:0000313" key="4">
    <source>
        <dbReference type="Proteomes" id="UP000050867"/>
    </source>
</evidence>
<feature type="chain" id="PRO_5006670624" description="Secreted protein" evidence="2">
    <location>
        <begin position="26"/>
        <end position="174"/>
    </location>
</feature>
<dbReference type="Proteomes" id="UP000050867">
    <property type="component" value="Unassembled WGS sequence"/>
</dbReference>
<proteinExistence type="predicted"/>
<evidence type="ECO:0008006" key="5">
    <source>
        <dbReference type="Google" id="ProtNLM"/>
    </source>
</evidence>
<feature type="signal peptide" evidence="2">
    <location>
        <begin position="1"/>
        <end position="25"/>
    </location>
</feature>
<keyword evidence="4" id="KW-1185">Reference proteome</keyword>
<name>A0A0T6LQC9_WENVI</name>
<accession>A0A0T6LQC9</accession>
<comment type="caution">
    <text evidence="3">The sequence shown here is derived from an EMBL/GenBank/DDBJ whole genome shotgun (WGS) entry which is preliminary data.</text>
</comment>